<name>A0A379F488_PROVU</name>
<evidence type="ECO:0000313" key="1">
    <source>
        <dbReference type="EMBL" id="SUC14445.1"/>
    </source>
</evidence>
<organism evidence="1 2">
    <name type="scientific">Proteus vulgaris</name>
    <dbReference type="NCBI Taxonomy" id="585"/>
    <lineage>
        <taxon>Bacteria</taxon>
        <taxon>Pseudomonadati</taxon>
        <taxon>Pseudomonadota</taxon>
        <taxon>Gammaproteobacteria</taxon>
        <taxon>Enterobacterales</taxon>
        <taxon>Morganellaceae</taxon>
        <taxon>Proteus</taxon>
    </lineage>
</organism>
<protein>
    <submittedName>
        <fullName evidence="1">Uncharacterized protein</fullName>
    </submittedName>
</protein>
<dbReference type="AlphaFoldDB" id="A0A379F488"/>
<gene>
    <name evidence="1" type="ORF">NCTC10376_00249</name>
</gene>
<sequence>MERIPEVDFEDMEHGKTYLWYRNTNDIDFAWLSDDGKHLITPQYFNDRVPDYWELSTELVGVLYGPIDIETAIKPDESEE</sequence>
<dbReference type="EMBL" id="UGTW01000001">
    <property type="protein sequence ID" value="SUC14445.1"/>
    <property type="molecule type" value="Genomic_DNA"/>
</dbReference>
<proteinExistence type="predicted"/>
<evidence type="ECO:0000313" key="2">
    <source>
        <dbReference type="Proteomes" id="UP000254331"/>
    </source>
</evidence>
<dbReference type="Proteomes" id="UP000254331">
    <property type="component" value="Unassembled WGS sequence"/>
</dbReference>
<reference evidence="1 2" key="1">
    <citation type="submission" date="2018-06" db="EMBL/GenBank/DDBJ databases">
        <authorList>
            <consortium name="Pathogen Informatics"/>
            <person name="Doyle S."/>
        </authorList>
    </citation>
    <scope>NUCLEOTIDE SEQUENCE [LARGE SCALE GENOMIC DNA]</scope>
    <source>
        <strain evidence="1 2">NCTC10376</strain>
    </source>
</reference>
<accession>A0A379F488</accession>
<dbReference type="RefSeq" id="WP_115370316.1">
    <property type="nucleotide sequence ID" value="NZ_UGTW01000001.1"/>
</dbReference>